<evidence type="ECO:0000313" key="1">
    <source>
        <dbReference type="EMBL" id="KAG0473690.1"/>
    </source>
</evidence>
<dbReference type="EMBL" id="JADCNL010000007">
    <property type="protein sequence ID" value="KAG0473690.1"/>
    <property type="molecule type" value="Genomic_DNA"/>
</dbReference>
<name>A0A835QI41_VANPL</name>
<dbReference type="Proteomes" id="UP000636800">
    <property type="component" value="Chromosome 7"/>
</dbReference>
<evidence type="ECO:0000313" key="2">
    <source>
        <dbReference type="Proteomes" id="UP000636800"/>
    </source>
</evidence>
<comment type="caution">
    <text evidence="1">The sequence shown here is derived from an EMBL/GenBank/DDBJ whole genome shotgun (WGS) entry which is preliminary data.</text>
</comment>
<accession>A0A835QI41</accession>
<reference evidence="1 2" key="1">
    <citation type="journal article" date="2020" name="Nat. Food">
        <title>A phased Vanilla planifolia genome enables genetic improvement of flavour and production.</title>
        <authorList>
            <person name="Hasing T."/>
            <person name="Tang H."/>
            <person name="Brym M."/>
            <person name="Khazi F."/>
            <person name="Huang T."/>
            <person name="Chambers A.H."/>
        </authorList>
    </citation>
    <scope>NUCLEOTIDE SEQUENCE [LARGE SCALE GENOMIC DNA]</scope>
    <source>
        <tissue evidence="1">Leaf</tissue>
    </source>
</reference>
<proteinExistence type="predicted"/>
<keyword evidence="2" id="KW-1185">Reference proteome</keyword>
<organism evidence="1 2">
    <name type="scientific">Vanilla planifolia</name>
    <name type="common">Vanilla</name>
    <dbReference type="NCBI Taxonomy" id="51239"/>
    <lineage>
        <taxon>Eukaryota</taxon>
        <taxon>Viridiplantae</taxon>
        <taxon>Streptophyta</taxon>
        <taxon>Embryophyta</taxon>
        <taxon>Tracheophyta</taxon>
        <taxon>Spermatophyta</taxon>
        <taxon>Magnoliopsida</taxon>
        <taxon>Liliopsida</taxon>
        <taxon>Asparagales</taxon>
        <taxon>Orchidaceae</taxon>
        <taxon>Vanilloideae</taxon>
        <taxon>Vanilleae</taxon>
        <taxon>Vanilla</taxon>
    </lineage>
</organism>
<dbReference type="OrthoDB" id="551896at2759"/>
<gene>
    <name evidence="1" type="ORF">HPP92_015547</name>
</gene>
<protein>
    <submittedName>
        <fullName evidence="1">Uncharacterized protein</fullName>
    </submittedName>
</protein>
<dbReference type="AlphaFoldDB" id="A0A835QI41"/>
<sequence length="55" mass="6474">MEHGSDGDRSGFHGNEVISAVQDEEQFYGEDEDYDDLLQRRQRWRGILPVFCSPW</sequence>